<evidence type="ECO:0000313" key="3">
    <source>
        <dbReference type="Proteomes" id="UP001320876"/>
    </source>
</evidence>
<keyword evidence="3" id="KW-1185">Reference proteome</keyword>
<comment type="caution">
    <text evidence="2">The sequence shown here is derived from an EMBL/GenBank/DDBJ whole genome shotgun (WGS) entry which is preliminary data.</text>
</comment>
<reference evidence="2 3" key="1">
    <citation type="submission" date="2022-10" db="EMBL/GenBank/DDBJ databases">
        <title>Luteolibacter arcticus strain CCTCC AB 2014275, whole genome shotgun sequencing project.</title>
        <authorList>
            <person name="Zhao G."/>
            <person name="Shen L."/>
        </authorList>
    </citation>
    <scope>NUCLEOTIDE SEQUENCE [LARGE SCALE GENOMIC DNA]</scope>
    <source>
        <strain evidence="2 3">CCTCC AB 2014275</strain>
    </source>
</reference>
<organism evidence="2 3">
    <name type="scientific">Luteolibacter arcticus</name>
    <dbReference type="NCBI Taxonomy" id="1581411"/>
    <lineage>
        <taxon>Bacteria</taxon>
        <taxon>Pseudomonadati</taxon>
        <taxon>Verrucomicrobiota</taxon>
        <taxon>Verrucomicrobiia</taxon>
        <taxon>Verrucomicrobiales</taxon>
        <taxon>Verrucomicrobiaceae</taxon>
        <taxon>Luteolibacter</taxon>
    </lineage>
</organism>
<name>A0ABT3GKH8_9BACT</name>
<protein>
    <submittedName>
        <fullName evidence="2">Uncharacterized protein</fullName>
    </submittedName>
</protein>
<evidence type="ECO:0000256" key="1">
    <source>
        <dbReference type="SAM" id="SignalP"/>
    </source>
</evidence>
<accession>A0ABT3GKH8</accession>
<dbReference type="RefSeq" id="WP_264488082.1">
    <property type="nucleotide sequence ID" value="NZ_JAPDDT010000006.1"/>
</dbReference>
<dbReference type="EMBL" id="JAPDDT010000006">
    <property type="protein sequence ID" value="MCW1923976.1"/>
    <property type="molecule type" value="Genomic_DNA"/>
</dbReference>
<dbReference type="Proteomes" id="UP001320876">
    <property type="component" value="Unassembled WGS sequence"/>
</dbReference>
<feature type="signal peptide" evidence="1">
    <location>
        <begin position="1"/>
        <end position="20"/>
    </location>
</feature>
<gene>
    <name evidence="2" type="ORF">OKA05_15520</name>
</gene>
<feature type="chain" id="PRO_5046232249" evidence="1">
    <location>
        <begin position="21"/>
        <end position="242"/>
    </location>
</feature>
<sequence>MRLLHLGALLAALSIQLSHAVEDEATKALQDARAFADSGQHAKALERHEWYHENALRIDPAEYGVRLSFALSDWKELADKYPPALASLKAIRDRDAKALEDGTAEATLFNDVLSINETLGEDPSTIALFKRLDAKQPALAQNCFLYAREDLLAQGDADLFTKYAGDFITYLTEEIARHNDAARIYKEQKLAMVEELIEDSKETLITTTLQLADMAAKQGHADTATKLKELTFKSFPDPRLKP</sequence>
<proteinExistence type="predicted"/>
<evidence type="ECO:0000313" key="2">
    <source>
        <dbReference type="EMBL" id="MCW1923976.1"/>
    </source>
</evidence>
<keyword evidence="1" id="KW-0732">Signal</keyword>